<dbReference type="OrthoDB" id="9775805at2"/>
<comment type="similarity">
    <text evidence="1 5">Belongs to the flavin oxidoreductase frp family.</text>
</comment>
<dbReference type="AlphaFoldDB" id="A0A1K2HEA6"/>
<dbReference type="EMBL" id="FPKS01000007">
    <property type="protein sequence ID" value="SFZ75083.1"/>
    <property type="molecule type" value="Genomic_DNA"/>
</dbReference>
<dbReference type="InterPro" id="IPR016446">
    <property type="entry name" value="Flavin_OxRdtase_Frp"/>
</dbReference>
<dbReference type="PANTHER" id="PTHR43425:SF2">
    <property type="entry name" value="OXYGEN-INSENSITIVE NADPH NITROREDUCTASE"/>
    <property type="match status" value="1"/>
</dbReference>
<keyword evidence="4 5" id="KW-0560">Oxidoreductase</keyword>
<dbReference type="InterPro" id="IPR029479">
    <property type="entry name" value="Nitroreductase"/>
</dbReference>
<organism evidence="7 8">
    <name type="scientific">Pseudolactococcus chungangensis CAU 28 = DSM 22330</name>
    <dbReference type="NCBI Taxonomy" id="1122154"/>
    <lineage>
        <taxon>Bacteria</taxon>
        <taxon>Bacillati</taxon>
        <taxon>Bacillota</taxon>
        <taxon>Bacilli</taxon>
        <taxon>Lactobacillales</taxon>
        <taxon>Streptococcaceae</taxon>
        <taxon>Pseudolactococcus</taxon>
    </lineage>
</organism>
<dbReference type="SUPFAM" id="SSF55469">
    <property type="entry name" value="FMN-dependent nitroreductase-like"/>
    <property type="match status" value="1"/>
</dbReference>
<name>A0A1K2HEA6_9LACT</name>
<dbReference type="Gene3D" id="3.40.109.10">
    <property type="entry name" value="NADH Oxidase"/>
    <property type="match status" value="1"/>
</dbReference>
<evidence type="ECO:0000313" key="8">
    <source>
        <dbReference type="Proteomes" id="UP000185655"/>
    </source>
</evidence>
<sequence>MVNDTINLMMQHTSVRNFTDEKIPVDILKTIIEAGRAASTWKNFQSYSIINISNEVTKQKIYDLQPQKSIKGASNFLVFVGDLNRAEKAVKLHTDVFYPEGIENLLISSVDASLVAQNTLLAAESLGYGGVIVGLIRDQATELSALLNLPDYTYPLFGLALGVPARQNDVKPRLPYEAVVFDETYKVQETKVIQDYDQMQAEFSGERRLGTDWSERIVAQFGTPSQTATLENLQAKGLMK</sequence>
<keyword evidence="3 5" id="KW-0288">FMN</keyword>
<evidence type="ECO:0000256" key="5">
    <source>
        <dbReference type="PIRNR" id="PIRNR005426"/>
    </source>
</evidence>
<reference evidence="7 8" key="1">
    <citation type="submission" date="2016-11" db="EMBL/GenBank/DDBJ databases">
        <authorList>
            <person name="Jaros S."/>
            <person name="Januszkiewicz K."/>
            <person name="Wedrychowicz H."/>
        </authorList>
    </citation>
    <scope>NUCLEOTIDE SEQUENCE [LARGE SCALE GENOMIC DNA]</scope>
    <source>
        <strain evidence="7 8">DSM 22330</strain>
    </source>
</reference>
<proteinExistence type="inferred from homology"/>
<evidence type="ECO:0000313" key="7">
    <source>
        <dbReference type="EMBL" id="SFZ75083.1"/>
    </source>
</evidence>
<accession>A0A1K2HEA6</accession>
<protein>
    <submittedName>
        <fullName evidence="7">Nitroreductase</fullName>
    </submittedName>
</protein>
<evidence type="ECO:0000256" key="4">
    <source>
        <dbReference type="ARBA" id="ARBA00023002"/>
    </source>
</evidence>
<dbReference type="Proteomes" id="UP000185655">
    <property type="component" value="Unassembled WGS sequence"/>
</dbReference>
<dbReference type="Pfam" id="PF00881">
    <property type="entry name" value="Nitroreductase"/>
    <property type="match status" value="1"/>
</dbReference>
<gene>
    <name evidence="7" type="ORF">SAMN02746068_01463</name>
</gene>
<keyword evidence="2 5" id="KW-0285">Flavoprotein</keyword>
<evidence type="ECO:0000259" key="6">
    <source>
        <dbReference type="Pfam" id="PF00881"/>
    </source>
</evidence>
<feature type="domain" description="Nitroreductase" evidence="6">
    <location>
        <begin position="10"/>
        <end position="162"/>
    </location>
</feature>
<dbReference type="InterPro" id="IPR000415">
    <property type="entry name" value="Nitroreductase-like"/>
</dbReference>
<evidence type="ECO:0000256" key="3">
    <source>
        <dbReference type="ARBA" id="ARBA00022643"/>
    </source>
</evidence>
<dbReference type="GO" id="GO:0016491">
    <property type="term" value="F:oxidoreductase activity"/>
    <property type="evidence" value="ECO:0007669"/>
    <property type="project" value="UniProtKB-UniRule"/>
</dbReference>
<dbReference type="PIRSF" id="PIRSF005426">
    <property type="entry name" value="Frp"/>
    <property type="match status" value="1"/>
</dbReference>
<dbReference type="STRING" id="1122154.SAMN02746068_01463"/>
<dbReference type="RefSeq" id="WP_031366751.1">
    <property type="nucleotide sequence ID" value="NZ_FPKS01000007.1"/>
</dbReference>
<dbReference type="CDD" id="cd02146">
    <property type="entry name" value="NfsA-like"/>
    <property type="match status" value="1"/>
</dbReference>
<keyword evidence="5" id="KW-0521">NADP</keyword>
<evidence type="ECO:0000256" key="1">
    <source>
        <dbReference type="ARBA" id="ARBA00008366"/>
    </source>
</evidence>
<dbReference type="PANTHER" id="PTHR43425">
    <property type="entry name" value="OXYGEN-INSENSITIVE NADPH NITROREDUCTASE"/>
    <property type="match status" value="1"/>
</dbReference>
<evidence type="ECO:0000256" key="2">
    <source>
        <dbReference type="ARBA" id="ARBA00022630"/>
    </source>
</evidence>